<evidence type="ECO:0000313" key="2">
    <source>
        <dbReference type="Proteomes" id="UP000276133"/>
    </source>
</evidence>
<comment type="caution">
    <text evidence="1">The sequence shown here is derived from an EMBL/GenBank/DDBJ whole genome shotgun (WGS) entry which is preliminary data.</text>
</comment>
<reference evidence="1 2" key="1">
    <citation type="journal article" date="2018" name="Sci. Rep.">
        <title>Genomic signatures of local adaptation to the degree of environmental predictability in rotifers.</title>
        <authorList>
            <person name="Franch-Gras L."/>
            <person name="Hahn C."/>
            <person name="Garcia-Roger E.M."/>
            <person name="Carmona M.J."/>
            <person name="Serra M."/>
            <person name="Gomez A."/>
        </authorList>
    </citation>
    <scope>NUCLEOTIDE SEQUENCE [LARGE SCALE GENOMIC DNA]</scope>
    <source>
        <strain evidence="1">HYR1</strain>
    </source>
</reference>
<dbReference type="InterPro" id="IPR043472">
    <property type="entry name" value="Macro_dom-like"/>
</dbReference>
<keyword evidence="2" id="KW-1185">Reference proteome</keyword>
<dbReference type="Gene3D" id="3.40.220.10">
    <property type="entry name" value="Leucine Aminopeptidase, subunit E, domain 1"/>
    <property type="match status" value="1"/>
</dbReference>
<dbReference type="EMBL" id="REGN01012802">
    <property type="protein sequence ID" value="RMZ94789.1"/>
    <property type="molecule type" value="Genomic_DNA"/>
</dbReference>
<protein>
    <submittedName>
        <fullName evidence="1">Uncharacterized protein</fullName>
    </submittedName>
</protein>
<organism evidence="1 2">
    <name type="scientific">Brachionus plicatilis</name>
    <name type="common">Marine rotifer</name>
    <name type="synonym">Brachionus muelleri</name>
    <dbReference type="NCBI Taxonomy" id="10195"/>
    <lineage>
        <taxon>Eukaryota</taxon>
        <taxon>Metazoa</taxon>
        <taxon>Spiralia</taxon>
        <taxon>Gnathifera</taxon>
        <taxon>Rotifera</taxon>
        <taxon>Eurotatoria</taxon>
        <taxon>Monogononta</taxon>
        <taxon>Pseudotrocha</taxon>
        <taxon>Ploima</taxon>
        <taxon>Brachionidae</taxon>
        <taxon>Brachionus</taxon>
    </lineage>
</organism>
<accession>A0A3M7P747</accession>
<dbReference type="AlphaFoldDB" id="A0A3M7P747"/>
<proteinExistence type="predicted"/>
<sequence>MARKIDNLSFQKSNGWMESKSIFNYQSRKSLNSNYFTYQSKKGNKSISFCLVKGDILDLDVSCLVHFYQHGKIPNNSIFRKAGRFYENDFNSKLLNNLSNLSKNKHSLFMSLSGDMINCEYILNLIYKCKNFPEDVKEKEIFKMIFEIYTNIFETANRSSIKSLAVPFIEIENEKEISLKALIEAIICITELFDNKDQSLKYLYLISEDEKILTKFDNLATNGFNLEFIIYKTPTQNQKQKSEILPVKNSQNNEMDKMVYLKKTKNFEDFYNKCGICGKNSLLLSNFLDEDFLKNCSKFKRNCKICSTGKNIANFFHKNNSIKSDTFCIYCAGDFIDKLKYSLCSSCLRNIDKAKSIWYVINATVCQKIVEKIVIYANSMFSSKN</sequence>
<dbReference type="OrthoDB" id="10627997at2759"/>
<evidence type="ECO:0000313" key="1">
    <source>
        <dbReference type="EMBL" id="RMZ94789.1"/>
    </source>
</evidence>
<gene>
    <name evidence="1" type="ORF">BpHYR1_052811</name>
</gene>
<name>A0A3M7P747_BRAPC</name>
<dbReference type="SUPFAM" id="SSF52949">
    <property type="entry name" value="Macro domain-like"/>
    <property type="match status" value="1"/>
</dbReference>
<dbReference type="Proteomes" id="UP000276133">
    <property type="component" value="Unassembled WGS sequence"/>
</dbReference>